<keyword evidence="5" id="KW-1185">Reference proteome</keyword>
<accession>A0A4Y7TF39</accession>
<dbReference type="Pfam" id="PF00443">
    <property type="entry name" value="UCH"/>
    <property type="match status" value="1"/>
</dbReference>
<feature type="compositionally biased region" description="Polar residues" evidence="2">
    <location>
        <begin position="50"/>
        <end position="60"/>
    </location>
</feature>
<feature type="coiled-coil region" evidence="1">
    <location>
        <begin position="442"/>
        <end position="469"/>
    </location>
</feature>
<dbReference type="EMBL" id="QPFP01000014">
    <property type="protein sequence ID" value="TEB32631.1"/>
    <property type="molecule type" value="Genomic_DNA"/>
</dbReference>
<dbReference type="OrthoDB" id="443682at2759"/>
<dbReference type="Proteomes" id="UP000298030">
    <property type="component" value="Unassembled WGS sequence"/>
</dbReference>
<reference evidence="4 5" key="1">
    <citation type="journal article" date="2019" name="Nat. Ecol. Evol.">
        <title>Megaphylogeny resolves global patterns of mushroom evolution.</title>
        <authorList>
            <person name="Varga T."/>
            <person name="Krizsan K."/>
            <person name="Foldi C."/>
            <person name="Dima B."/>
            <person name="Sanchez-Garcia M."/>
            <person name="Sanchez-Ramirez S."/>
            <person name="Szollosi G.J."/>
            <person name="Szarkandi J.G."/>
            <person name="Papp V."/>
            <person name="Albert L."/>
            <person name="Andreopoulos W."/>
            <person name="Angelini C."/>
            <person name="Antonin V."/>
            <person name="Barry K.W."/>
            <person name="Bougher N.L."/>
            <person name="Buchanan P."/>
            <person name="Buyck B."/>
            <person name="Bense V."/>
            <person name="Catcheside P."/>
            <person name="Chovatia M."/>
            <person name="Cooper J."/>
            <person name="Damon W."/>
            <person name="Desjardin D."/>
            <person name="Finy P."/>
            <person name="Geml J."/>
            <person name="Haridas S."/>
            <person name="Hughes K."/>
            <person name="Justo A."/>
            <person name="Karasinski D."/>
            <person name="Kautmanova I."/>
            <person name="Kiss B."/>
            <person name="Kocsube S."/>
            <person name="Kotiranta H."/>
            <person name="LaButti K.M."/>
            <person name="Lechner B.E."/>
            <person name="Liimatainen K."/>
            <person name="Lipzen A."/>
            <person name="Lukacs Z."/>
            <person name="Mihaltcheva S."/>
            <person name="Morgado L.N."/>
            <person name="Niskanen T."/>
            <person name="Noordeloos M.E."/>
            <person name="Ohm R.A."/>
            <person name="Ortiz-Santana B."/>
            <person name="Ovrebo C."/>
            <person name="Racz N."/>
            <person name="Riley R."/>
            <person name="Savchenko A."/>
            <person name="Shiryaev A."/>
            <person name="Soop K."/>
            <person name="Spirin V."/>
            <person name="Szebenyi C."/>
            <person name="Tomsovsky M."/>
            <person name="Tulloss R.E."/>
            <person name="Uehling J."/>
            <person name="Grigoriev I.V."/>
            <person name="Vagvolgyi C."/>
            <person name="Papp T."/>
            <person name="Martin F.M."/>
            <person name="Miettinen O."/>
            <person name="Hibbett D.S."/>
            <person name="Nagy L.G."/>
        </authorList>
    </citation>
    <scope>NUCLEOTIDE SEQUENCE [LARGE SCALE GENOMIC DNA]</scope>
    <source>
        <strain evidence="4 5">FP101781</strain>
    </source>
</reference>
<dbReference type="GO" id="GO:0004843">
    <property type="term" value="F:cysteine-type deubiquitinase activity"/>
    <property type="evidence" value="ECO:0007669"/>
    <property type="project" value="InterPro"/>
</dbReference>
<evidence type="ECO:0000259" key="3">
    <source>
        <dbReference type="Pfam" id="PF00443"/>
    </source>
</evidence>
<dbReference type="InterPro" id="IPR001394">
    <property type="entry name" value="Peptidase_C19_UCH"/>
</dbReference>
<feature type="domain" description="Peptidase C19 ubiquitin carboxyl-terminal hydrolase" evidence="3">
    <location>
        <begin position="171"/>
        <end position="528"/>
    </location>
</feature>
<name>A0A4Y7TF39_COPMI</name>
<dbReference type="AlphaFoldDB" id="A0A4Y7TF39"/>
<keyword evidence="1" id="KW-0175">Coiled coil</keyword>
<protein>
    <recommendedName>
        <fullName evidence="3">Peptidase C19 ubiquitin carboxyl-terminal hydrolase domain-containing protein</fullName>
    </recommendedName>
</protein>
<dbReference type="Gene3D" id="3.90.70.10">
    <property type="entry name" value="Cysteine proteinases"/>
    <property type="match status" value="1"/>
</dbReference>
<dbReference type="SUPFAM" id="SSF54001">
    <property type="entry name" value="Cysteine proteinases"/>
    <property type="match status" value="1"/>
</dbReference>
<evidence type="ECO:0000313" key="4">
    <source>
        <dbReference type="EMBL" id="TEB32631.1"/>
    </source>
</evidence>
<evidence type="ECO:0000313" key="5">
    <source>
        <dbReference type="Proteomes" id="UP000298030"/>
    </source>
</evidence>
<proteinExistence type="predicted"/>
<dbReference type="CDD" id="cd02257">
    <property type="entry name" value="Peptidase_C19"/>
    <property type="match status" value="1"/>
</dbReference>
<dbReference type="GO" id="GO:0016579">
    <property type="term" value="P:protein deubiquitination"/>
    <property type="evidence" value="ECO:0007669"/>
    <property type="project" value="InterPro"/>
</dbReference>
<gene>
    <name evidence="4" type="ORF">FA13DRAFT_1754324</name>
</gene>
<sequence length="626" mass="70196">MTVTYRCSARPLGCDADVARRVLEKHNGDIDKAGAAILDGDTGEPIQSWPAPSQQRTNTPDRGYYDADPPSITVGPQLPAASKSAVDLTGQTDLNFRPTDRAPHPDWQVVPSNVAVGRATTPTISQEEQSLNDAIQRSLDDINTVEKDDFILKETVREGGRYQNLACAALVVQALYYVPQVRKAVSKLLLPDIPENCPIDHPARGVWNLIELFTNMDLAQLATLVDVEVLPSLEKSIEKTALVSSLGCTIEKHLFAQQDDRAEPATFHTFQYVRVELNNRLPRKVGRPQTSGVVDIPDIGNRPELDLLSCLASMLSRYDENKSSHDVIVEPPEFIAFNLNRDHTAKADKEGAFGFPDSFYLDRFLFRSIELTNSKVIRGNDLSMEISELANRRTILSRLNQRDTVQDLKNTIYYYENIAQAKDDPVRQRVISDTIVNLKDVLFMLESKIDGLDKEIKRLQSKVDRLFECPELKNFKYDLRAVLMHTGLPGRKNLYSYVKDAEGVWWKTCDHEVSQVSEDAVHSDTAGIHLSAGPFLLLYSKHLPEDELRRPIAWPPVFANAVEENNRRFLSMLSPETAAKAKLRSPPPPPINLSPLPPRAATPLRSAQYPQPIRPNQMGIHPFKIS</sequence>
<feature type="region of interest" description="Disordered" evidence="2">
    <location>
        <begin position="579"/>
        <end position="603"/>
    </location>
</feature>
<organism evidence="4 5">
    <name type="scientific">Coprinellus micaceus</name>
    <name type="common">Glistening ink-cap mushroom</name>
    <name type="synonym">Coprinus micaceus</name>
    <dbReference type="NCBI Taxonomy" id="71717"/>
    <lineage>
        <taxon>Eukaryota</taxon>
        <taxon>Fungi</taxon>
        <taxon>Dikarya</taxon>
        <taxon>Basidiomycota</taxon>
        <taxon>Agaricomycotina</taxon>
        <taxon>Agaricomycetes</taxon>
        <taxon>Agaricomycetidae</taxon>
        <taxon>Agaricales</taxon>
        <taxon>Agaricineae</taxon>
        <taxon>Psathyrellaceae</taxon>
        <taxon>Coprinellus</taxon>
    </lineage>
</organism>
<evidence type="ECO:0000256" key="2">
    <source>
        <dbReference type="SAM" id="MobiDB-lite"/>
    </source>
</evidence>
<dbReference type="STRING" id="71717.A0A4Y7TF39"/>
<dbReference type="InterPro" id="IPR038765">
    <property type="entry name" value="Papain-like_cys_pep_sf"/>
</dbReference>
<comment type="caution">
    <text evidence="4">The sequence shown here is derived from an EMBL/GenBank/DDBJ whole genome shotgun (WGS) entry which is preliminary data.</text>
</comment>
<feature type="compositionally biased region" description="Pro residues" evidence="2">
    <location>
        <begin position="585"/>
        <end position="600"/>
    </location>
</feature>
<feature type="region of interest" description="Disordered" evidence="2">
    <location>
        <begin position="34"/>
        <end position="86"/>
    </location>
</feature>
<evidence type="ECO:0000256" key="1">
    <source>
        <dbReference type="SAM" id="Coils"/>
    </source>
</evidence>